<dbReference type="OrthoDB" id="62896at2"/>
<accession>A0A2I9D2U3</accession>
<name>A0A2I9D2U3_9DEIO</name>
<organism evidence="1 2">
    <name type="scientific">Deinococcus aerius</name>
    <dbReference type="NCBI Taxonomy" id="200253"/>
    <lineage>
        <taxon>Bacteria</taxon>
        <taxon>Thermotogati</taxon>
        <taxon>Deinococcota</taxon>
        <taxon>Deinococci</taxon>
        <taxon>Deinococcales</taxon>
        <taxon>Deinococcaceae</taxon>
        <taxon>Deinococcus</taxon>
    </lineage>
</organism>
<sequence length="210" mass="22698">MTSAPIVTLFPLLVPPRHPRLEALGEAHRVLARVPDPVPAVPAIGVRTEPLSDENGVFEAGAAHLGARVADAKLFPGLTLLHEVGHALDYCVLGAEQGWASEGANRTPAQAGAWTAFDTAVQQSTTWQLLQAARREDLDTELLAAYLLKPKEIFARAFAQYAVSGAPESPLNMDITRLAGRRPPQQWPEDDFAMLNHALQRVLRAYGGVT</sequence>
<gene>
    <name evidence="1" type="ORF">DAERI_020037</name>
</gene>
<comment type="caution">
    <text evidence="1">The sequence shown here is derived from an EMBL/GenBank/DDBJ whole genome shotgun (WGS) entry which is preliminary data.</text>
</comment>
<proteinExistence type="predicted"/>
<reference evidence="2" key="1">
    <citation type="submission" date="2018-01" db="EMBL/GenBank/DDBJ databases">
        <title>Draft Genome Sequence of the Radioresistant Bacterium Deinococcus aerius TR0125, Isolated from the Higher Atmosphere above Japan.</title>
        <authorList>
            <person name="Satoh K."/>
            <person name="Arai H."/>
            <person name="Sanzen T."/>
            <person name="Kawaguchi Y."/>
            <person name="Hayashi H."/>
            <person name="Yokobori S."/>
            <person name="Yamagishi A."/>
            <person name="Oono Y."/>
            <person name="Narumi I."/>
        </authorList>
    </citation>
    <scope>NUCLEOTIDE SEQUENCE [LARGE SCALE GENOMIC DNA]</scope>
    <source>
        <strain evidence="2">TR0125</strain>
    </source>
</reference>
<dbReference type="RefSeq" id="WP_103128013.1">
    <property type="nucleotide sequence ID" value="NZ_BFAG01000002.1"/>
</dbReference>
<dbReference type="EMBL" id="BFAG01000002">
    <property type="protein sequence ID" value="GBF04440.1"/>
    <property type="molecule type" value="Genomic_DNA"/>
</dbReference>
<evidence type="ECO:0000313" key="2">
    <source>
        <dbReference type="Proteomes" id="UP000236569"/>
    </source>
</evidence>
<dbReference type="Proteomes" id="UP000236569">
    <property type="component" value="Unassembled WGS sequence"/>
</dbReference>
<protein>
    <submittedName>
        <fullName evidence="1">Uncharacterized protein</fullName>
    </submittedName>
</protein>
<evidence type="ECO:0000313" key="1">
    <source>
        <dbReference type="EMBL" id="GBF04440.1"/>
    </source>
</evidence>
<keyword evidence="2" id="KW-1185">Reference proteome</keyword>
<dbReference type="AlphaFoldDB" id="A0A2I9D2U3"/>